<comment type="caution">
    <text evidence="3">The sequence shown here is derived from an EMBL/GenBank/DDBJ whole genome shotgun (WGS) entry which is preliminary data.</text>
</comment>
<feature type="non-terminal residue" evidence="3">
    <location>
        <position position="1"/>
    </location>
</feature>
<dbReference type="PANTHER" id="PTHR21600:SF87">
    <property type="entry name" value="RNA PSEUDOURIDYLATE SYNTHASE DOMAIN-CONTAINING PROTEIN 1"/>
    <property type="match status" value="1"/>
</dbReference>
<dbReference type="InterPro" id="IPR020103">
    <property type="entry name" value="PsdUridine_synth_cat_dom_sf"/>
</dbReference>
<organism evidence="3 4">
    <name type="scientific">Candidatus Chaera renei</name>
    <dbReference type="NCBI Taxonomy" id="2506947"/>
    <lineage>
        <taxon>Bacteria</taxon>
        <taxon>Candidatus Saccharimonadota</taxon>
        <taxon>Candidatus Saccharimonadia</taxon>
        <taxon>Candidatus Saccharimonadales</taxon>
        <taxon>Candidatus Saccharimonadaceae</taxon>
        <taxon>Candidatus Chaera</taxon>
    </lineage>
</organism>
<dbReference type="GO" id="GO:0000455">
    <property type="term" value="P:enzyme-directed rRNA pseudouridine synthesis"/>
    <property type="evidence" value="ECO:0007669"/>
    <property type="project" value="TreeGrafter"/>
</dbReference>
<feature type="domain" description="Pseudouridine synthase RsuA/RluA-like" evidence="2">
    <location>
        <begin position="22"/>
        <end position="172"/>
    </location>
</feature>
<name>A0A4Q0AGL4_9BACT</name>
<dbReference type="SUPFAM" id="SSF55120">
    <property type="entry name" value="Pseudouridine synthase"/>
    <property type="match status" value="1"/>
</dbReference>
<dbReference type="Proteomes" id="UP000289269">
    <property type="component" value="Unassembled WGS sequence"/>
</dbReference>
<keyword evidence="4" id="KW-1185">Reference proteome</keyword>
<dbReference type="GO" id="GO:0009982">
    <property type="term" value="F:pseudouridine synthase activity"/>
    <property type="evidence" value="ECO:0007669"/>
    <property type="project" value="InterPro"/>
</dbReference>
<dbReference type="PANTHER" id="PTHR21600">
    <property type="entry name" value="MITOCHONDRIAL RNA PSEUDOURIDINE SYNTHASE"/>
    <property type="match status" value="1"/>
</dbReference>
<dbReference type="GO" id="GO:0140098">
    <property type="term" value="F:catalytic activity, acting on RNA"/>
    <property type="evidence" value="ECO:0007669"/>
    <property type="project" value="UniProtKB-ARBA"/>
</dbReference>
<reference evidence="3" key="1">
    <citation type="submission" date="2019-01" db="EMBL/GenBank/DDBJ databases">
        <title>Genomic signatures and co-occurrence patterns of the ultra-small Saccharimodia (Patescibacteria phylum) suggest a symbiotic lifestyle.</title>
        <authorList>
            <person name="Lemos L."/>
            <person name="Medeiros J."/>
            <person name="Andreote F."/>
            <person name="Fernandes G."/>
            <person name="Varani A."/>
            <person name="Oliveira G."/>
            <person name="Pylro V."/>
        </authorList>
    </citation>
    <scope>NUCLEOTIDE SEQUENCE [LARGE SCALE GENOMIC DNA]</scope>
    <source>
        <strain evidence="3">AMD01</strain>
    </source>
</reference>
<dbReference type="Gene3D" id="3.30.2350.10">
    <property type="entry name" value="Pseudouridine synthase"/>
    <property type="match status" value="1"/>
</dbReference>
<comment type="similarity">
    <text evidence="1">Belongs to the pseudouridine synthase RluA family.</text>
</comment>
<dbReference type="CDD" id="cd02869">
    <property type="entry name" value="PseudoU_synth_RluA_like"/>
    <property type="match status" value="1"/>
</dbReference>
<evidence type="ECO:0000259" key="2">
    <source>
        <dbReference type="Pfam" id="PF00849"/>
    </source>
</evidence>
<dbReference type="AlphaFoldDB" id="A0A4Q0AGL4"/>
<dbReference type="InterPro" id="IPR006224">
    <property type="entry name" value="PsdUridine_synth_RluA-like_CS"/>
</dbReference>
<evidence type="ECO:0000256" key="1">
    <source>
        <dbReference type="ARBA" id="ARBA00010876"/>
    </source>
</evidence>
<dbReference type="Pfam" id="PF00849">
    <property type="entry name" value="PseudoU_synth_2"/>
    <property type="match status" value="1"/>
</dbReference>
<sequence>DLPKPPDFTGRSLPVIFKNESVVVINKPSGILTHAKGAPCDEFTVAEFVRLLTADTNGNRPGIVHRLDRGTSGVIICALNESAHKFLQRQFSQRKVKKNYLARLCRQPRLASARLELPIKRNPKRPQTFSVSAGGRPSVTEYKLLKSFADDSYLVRLTPLTGRTHQLRVHMAYIGSPICGDSLYGDAGCHHAKPPERMMLHASSLEITVPTKKGNQRMVFRTDTPPGFEA</sequence>
<dbReference type="EMBL" id="SCKW01000032">
    <property type="protein sequence ID" value="RWZ78116.1"/>
    <property type="molecule type" value="Genomic_DNA"/>
</dbReference>
<protein>
    <submittedName>
        <fullName evidence="3">RluA family pseudouridine synthase</fullName>
    </submittedName>
</protein>
<proteinExistence type="inferred from homology"/>
<accession>A0A4Q0AGL4</accession>
<dbReference type="InterPro" id="IPR050188">
    <property type="entry name" value="RluA_PseudoU_synthase"/>
</dbReference>
<dbReference type="PROSITE" id="PS01129">
    <property type="entry name" value="PSI_RLU"/>
    <property type="match status" value="1"/>
</dbReference>
<dbReference type="GO" id="GO:0003723">
    <property type="term" value="F:RNA binding"/>
    <property type="evidence" value="ECO:0007669"/>
    <property type="project" value="InterPro"/>
</dbReference>
<evidence type="ECO:0000313" key="4">
    <source>
        <dbReference type="Proteomes" id="UP000289269"/>
    </source>
</evidence>
<dbReference type="InterPro" id="IPR006145">
    <property type="entry name" value="PsdUridine_synth_RsuA/RluA"/>
</dbReference>
<evidence type="ECO:0000313" key="3">
    <source>
        <dbReference type="EMBL" id="RWZ78116.1"/>
    </source>
</evidence>
<gene>
    <name evidence="3" type="ORF">EOT04_02900</name>
</gene>